<dbReference type="RefSeq" id="WP_126643682.1">
    <property type="nucleotide sequence ID" value="NZ_BIFH01000059.1"/>
</dbReference>
<evidence type="ECO:0000313" key="1">
    <source>
        <dbReference type="EMBL" id="GCE02169.1"/>
    </source>
</evidence>
<dbReference type="EMBL" id="BIFH01000059">
    <property type="protein sequence ID" value="GCE02169.1"/>
    <property type="molecule type" value="Genomic_DNA"/>
</dbReference>
<dbReference type="AlphaFoldDB" id="A0A401Z5R5"/>
<sequence>MAVEGRPATIAEIRERLGPEERVEFEEQLANTPFDQLYAKIVLEWALTPEERAEDRAVLDRVRAGDFSGLRNLDGTPFAP</sequence>
<gene>
    <name evidence="1" type="ORF">EHYA_09946</name>
</gene>
<keyword evidence="2" id="KW-1185">Reference proteome</keyword>
<protein>
    <submittedName>
        <fullName evidence="1">Uncharacterized protein</fullName>
    </submittedName>
</protein>
<comment type="caution">
    <text evidence="1">The sequence shown here is derived from an EMBL/GenBank/DDBJ whole genome shotgun (WGS) entry which is preliminary data.</text>
</comment>
<accession>A0A401Z5R5</accession>
<evidence type="ECO:0000313" key="2">
    <source>
        <dbReference type="Proteomes" id="UP000286931"/>
    </source>
</evidence>
<name>A0A401Z5R5_9ACTN</name>
<dbReference type="Proteomes" id="UP000286931">
    <property type="component" value="Unassembled WGS sequence"/>
</dbReference>
<proteinExistence type="predicted"/>
<organism evidence="1 2">
    <name type="scientific">Embleya hyalina</name>
    <dbReference type="NCBI Taxonomy" id="516124"/>
    <lineage>
        <taxon>Bacteria</taxon>
        <taxon>Bacillati</taxon>
        <taxon>Actinomycetota</taxon>
        <taxon>Actinomycetes</taxon>
        <taxon>Kitasatosporales</taxon>
        <taxon>Streptomycetaceae</taxon>
        <taxon>Embleya</taxon>
    </lineage>
</organism>
<reference evidence="1 2" key="1">
    <citation type="submission" date="2018-12" db="EMBL/GenBank/DDBJ databases">
        <title>Draft genome sequence of Embleya hyalina NBRC 13850T.</title>
        <authorList>
            <person name="Komaki H."/>
            <person name="Hosoyama A."/>
            <person name="Kimura A."/>
            <person name="Ichikawa N."/>
            <person name="Tamura T."/>
        </authorList>
    </citation>
    <scope>NUCLEOTIDE SEQUENCE [LARGE SCALE GENOMIC DNA]</scope>
    <source>
        <strain evidence="1 2">NBRC 13850</strain>
    </source>
</reference>